<dbReference type="PANTHER" id="PTHR11929:SF194">
    <property type="entry name" value="ALPHA-(1,3)-FUCOSYLTRANSFERASE 10"/>
    <property type="match status" value="1"/>
</dbReference>
<evidence type="ECO:0000256" key="5">
    <source>
        <dbReference type="RuleBase" id="RU003832"/>
    </source>
</evidence>
<dbReference type="GO" id="GO:0046920">
    <property type="term" value="F:alpha-(1-&gt;3)-fucosyltransferase activity"/>
    <property type="evidence" value="ECO:0007669"/>
    <property type="project" value="TreeGrafter"/>
</dbReference>
<dbReference type="InterPro" id="IPR038577">
    <property type="entry name" value="GT10-like_C_sf"/>
</dbReference>
<keyword evidence="5" id="KW-0472">Membrane</keyword>
<reference evidence="7 8" key="1">
    <citation type="journal article" date="2024" name="Science">
        <title>Giant polyketide synthase enzymes in the biosynthesis of giant marine polyether toxins.</title>
        <authorList>
            <person name="Fallon T.R."/>
            <person name="Shende V.V."/>
            <person name="Wierzbicki I.H."/>
            <person name="Pendleton A.L."/>
            <person name="Watervoot N.F."/>
            <person name="Auber R.P."/>
            <person name="Gonzalez D.J."/>
            <person name="Wisecaver J.H."/>
            <person name="Moore B.S."/>
        </authorList>
    </citation>
    <scope>NUCLEOTIDE SEQUENCE [LARGE SCALE GENOMIC DNA]</scope>
    <source>
        <strain evidence="7 8">12B1</strain>
    </source>
</reference>
<evidence type="ECO:0000256" key="1">
    <source>
        <dbReference type="ARBA" id="ARBA00004922"/>
    </source>
</evidence>
<dbReference type="AlphaFoldDB" id="A0AB34IIH2"/>
<evidence type="ECO:0000259" key="6">
    <source>
        <dbReference type="Pfam" id="PF00852"/>
    </source>
</evidence>
<dbReference type="SUPFAM" id="SSF53756">
    <property type="entry name" value="UDP-Glycosyltransferase/glycogen phosphorylase"/>
    <property type="match status" value="1"/>
</dbReference>
<sequence length="398" mass="44556">MSLAEASHRPRPPQPPHRRPAPFLAAAVALLLAAPLLAARHALLRHASLPIGTDLVPAVSSTLPLIPPHSWHAPVLLYIGPVWGHRPRPRNEPCPRVRCRLTPREEGAHVGIYHLRVRSPRRLPLSVFRAMEPPAYYPYVRHPVGYDATMTYAASATFWTPYYSYARHGDLRGDASRGGLRGDASRGGLRGARAPAAAFVASNCVAWRLRLAARLARSFNVSRAGACFGARLRDKGELLRAHLFVLVAENSVAEDYVTEKVYDALSSGALPIYAGAPNVAEFVPNRSVIEWRHFRSARQLGEYLTYLVANPAEYATWHEWRRKPLPSWFRRRFGVPDLNGTAAQEKVESLPCRVCAWAAERLGEAYFLQRYKLALIERARTFGPDELFFNRFFNDTSG</sequence>
<dbReference type="InterPro" id="IPR055270">
    <property type="entry name" value="Glyco_tran_10_C"/>
</dbReference>
<dbReference type="PANTHER" id="PTHR11929">
    <property type="entry name" value="ALPHA- 1,3 -FUCOSYLTRANSFERASE"/>
    <property type="match status" value="1"/>
</dbReference>
<comment type="caution">
    <text evidence="7">The sequence shown here is derived from an EMBL/GenBank/DDBJ whole genome shotgun (WGS) entry which is preliminary data.</text>
</comment>
<dbReference type="Gene3D" id="3.40.50.11660">
    <property type="entry name" value="Glycosyl transferase family 10, C-terminal domain"/>
    <property type="match status" value="1"/>
</dbReference>
<keyword evidence="3 5" id="KW-0328">Glycosyltransferase</keyword>
<evidence type="ECO:0000313" key="7">
    <source>
        <dbReference type="EMBL" id="KAL1499969.1"/>
    </source>
</evidence>
<protein>
    <recommendedName>
        <fullName evidence="5">Fucosyltransferase</fullName>
        <ecNumber evidence="5">2.4.1.-</ecNumber>
    </recommendedName>
</protein>
<dbReference type="EMBL" id="JBGBPQ010000024">
    <property type="protein sequence ID" value="KAL1499969.1"/>
    <property type="molecule type" value="Genomic_DNA"/>
</dbReference>
<gene>
    <name evidence="7" type="ORF">AB1Y20_012648</name>
</gene>
<dbReference type="Pfam" id="PF00852">
    <property type="entry name" value="Glyco_transf_10"/>
    <property type="match status" value="1"/>
</dbReference>
<keyword evidence="5" id="KW-0812">Transmembrane</keyword>
<comment type="similarity">
    <text evidence="2 5">Belongs to the glycosyltransferase 10 family.</text>
</comment>
<accession>A0AB34IIH2</accession>
<keyword evidence="4 5" id="KW-0808">Transferase</keyword>
<evidence type="ECO:0000256" key="3">
    <source>
        <dbReference type="ARBA" id="ARBA00022676"/>
    </source>
</evidence>
<keyword evidence="8" id="KW-1185">Reference proteome</keyword>
<dbReference type="EC" id="2.4.1.-" evidence="5"/>
<dbReference type="InterPro" id="IPR001503">
    <property type="entry name" value="Glyco_trans_10"/>
</dbReference>
<keyword evidence="5" id="KW-0333">Golgi apparatus</keyword>
<evidence type="ECO:0000313" key="8">
    <source>
        <dbReference type="Proteomes" id="UP001515480"/>
    </source>
</evidence>
<name>A0AB34IIH2_PRYPA</name>
<dbReference type="GO" id="GO:0032580">
    <property type="term" value="C:Golgi cisterna membrane"/>
    <property type="evidence" value="ECO:0007669"/>
    <property type="project" value="UniProtKB-SubCell"/>
</dbReference>
<organism evidence="7 8">
    <name type="scientific">Prymnesium parvum</name>
    <name type="common">Toxic golden alga</name>
    <dbReference type="NCBI Taxonomy" id="97485"/>
    <lineage>
        <taxon>Eukaryota</taxon>
        <taxon>Haptista</taxon>
        <taxon>Haptophyta</taxon>
        <taxon>Prymnesiophyceae</taxon>
        <taxon>Prymnesiales</taxon>
        <taxon>Prymnesiaceae</taxon>
        <taxon>Prymnesium</taxon>
    </lineage>
</organism>
<dbReference type="Proteomes" id="UP001515480">
    <property type="component" value="Unassembled WGS sequence"/>
</dbReference>
<evidence type="ECO:0000256" key="4">
    <source>
        <dbReference type="ARBA" id="ARBA00022679"/>
    </source>
</evidence>
<proteinExistence type="inferred from homology"/>
<comment type="subcellular location">
    <subcellularLocation>
        <location evidence="5">Golgi apparatus</location>
        <location evidence="5">Golgi stack membrane</location>
        <topology evidence="5">Single-pass type II membrane protein</topology>
    </subcellularLocation>
</comment>
<comment type="pathway">
    <text evidence="1">Protein modification; protein glycosylation.</text>
</comment>
<evidence type="ECO:0000256" key="2">
    <source>
        <dbReference type="ARBA" id="ARBA00008919"/>
    </source>
</evidence>
<feature type="domain" description="Fucosyltransferase C-terminal" evidence="6">
    <location>
        <begin position="196"/>
        <end position="335"/>
    </location>
</feature>